<evidence type="ECO:0000313" key="5">
    <source>
        <dbReference type="Proteomes" id="UP000336166"/>
    </source>
</evidence>
<dbReference type="InterPro" id="IPR058521">
    <property type="entry name" value="DUF8208"/>
</dbReference>
<comment type="caution">
    <text evidence="4">The sequence shown here is derived from an EMBL/GenBank/DDBJ whole genome shotgun (WGS) entry which is preliminary data.</text>
</comment>
<feature type="transmembrane region" description="Helical" evidence="2">
    <location>
        <begin position="297"/>
        <end position="317"/>
    </location>
</feature>
<dbReference type="Pfam" id="PF26635">
    <property type="entry name" value="DUF8208"/>
    <property type="match status" value="1"/>
</dbReference>
<feature type="compositionally biased region" description="Polar residues" evidence="1">
    <location>
        <begin position="417"/>
        <end position="504"/>
    </location>
</feature>
<organism evidence="4 5">
    <name type="scientific">Listeria monocytogenes</name>
    <dbReference type="NCBI Taxonomy" id="1639"/>
    <lineage>
        <taxon>Bacteria</taxon>
        <taxon>Bacillati</taxon>
        <taxon>Bacillota</taxon>
        <taxon>Bacilli</taxon>
        <taxon>Bacillales</taxon>
        <taxon>Listeriaceae</taxon>
        <taxon>Listeria</taxon>
    </lineage>
</organism>
<dbReference type="AlphaFoldDB" id="A0AAN3BBD4"/>
<gene>
    <name evidence="4" type="ORF">Y261_07190</name>
</gene>
<feature type="domain" description="DUF8208" evidence="3">
    <location>
        <begin position="20"/>
        <end position="364"/>
    </location>
</feature>
<feature type="transmembrane region" description="Helical" evidence="2">
    <location>
        <begin position="16"/>
        <end position="35"/>
    </location>
</feature>
<feature type="transmembrane region" description="Helical" evidence="2">
    <location>
        <begin position="235"/>
        <end position="256"/>
    </location>
</feature>
<dbReference type="NCBIfam" id="NF045890">
    <property type="entry name" value="conj_pls20_p028"/>
    <property type="match status" value="1"/>
</dbReference>
<keyword evidence="2" id="KW-1133">Transmembrane helix</keyword>
<dbReference type="EMBL" id="AAAREG010000004">
    <property type="protein sequence ID" value="EAE2354124.1"/>
    <property type="molecule type" value="Genomic_DNA"/>
</dbReference>
<proteinExistence type="predicted"/>
<evidence type="ECO:0000256" key="1">
    <source>
        <dbReference type="SAM" id="MobiDB-lite"/>
    </source>
</evidence>
<keyword evidence="2" id="KW-0812">Transmembrane</keyword>
<name>A0AAN3BBD4_LISMN</name>
<evidence type="ECO:0000256" key="2">
    <source>
        <dbReference type="SAM" id="Phobius"/>
    </source>
</evidence>
<reference evidence="4 5" key="1">
    <citation type="submission" date="2018-06" db="EMBL/GenBank/DDBJ databases">
        <authorList>
            <consortium name="PulseNet: The National Subtyping Network for Foodborne Disease Surveillance"/>
            <person name="Tarr C.L."/>
            <person name="Trees E."/>
            <person name="Katz L.S."/>
            <person name="Carleton-Romer H.A."/>
            <person name="Stroika S."/>
            <person name="Kucerova Z."/>
            <person name="Roache K.F."/>
            <person name="Sabol A.L."/>
            <person name="Besser J."/>
            <person name="Gerner-Smidt P."/>
        </authorList>
    </citation>
    <scope>NUCLEOTIDE SEQUENCE [LARGE SCALE GENOMIC DNA]</scope>
    <source>
        <strain evidence="4 5">PNUSAL000134</strain>
    </source>
</reference>
<keyword evidence="2" id="KW-0472">Membrane</keyword>
<evidence type="ECO:0000313" key="4">
    <source>
        <dbReference type="EMBL" id="EAE2354124.1"/>
    </source>
</evidence>
<feature type="region of interest" description="Disordered" evidence="1">
    <location>
        <begin position="415"/>
        <end position="509"/>
    </location>
</feature>
<dbReference type="Proteomes" id="UP000336166">
    <property type="component" value="Unassembled WGS sequence"/>
</dbReference>
<sequence length="637" mass="71029">MSNDEILKYLIQFSDYLNIASWVTSILRSIGLWILRSLSNFIDILSQSVSKIYGLLDFYNSSQVRNFIEPYLPYIFMLGTIALIYLGYDIMVKGRTEGKKYLQNFMIAVTLFIGLPYIMSTGTQLLMGGAQEFNNNESASLPVFQHNITDLYTVDKTGWKKAEPQNTIQEKDDLKFLDIGEAVDTGGWLFDNSPLSGKGKDILSKKVNVVDNKKTAVNLKSYFVRDDEAYFRYSWHPFFILMELVAKALVYFFVLFKAAKLIMELGFLNIFARATALTEFANDQRNKQVFLKIRNTYIVLFLILILIKVFDLWTAYLSAQNLDFFVRIIATFAGAWVTIDGPNIIQELFGIDAGLSSISHGILGFTQGATALKNIGSSAKNVAKNTAKTSGNVARGVGKGALYAGSAGKGILDGFKSSYQNPQQDIDNFESSRNPSTGITDNTTTENKGPSQSESEPRAGQSNQMDSPQGTKLQANTLSPQNEKTEKSSSNNLNHDKTGSQSINPDMRNVLSDDKTKKISESINQGRANYNKTSKQSQSEKALQSLLNPSTKIETGISSFPKMNQNQLPKNVRSAQTKLQEDMQPRMPDSDTLGDKAVGAYVNIANKVYHSEPVRKAYKTYDISKNTTQSLRQIKKE</sequence>
<protein>
    <recommendedName>
        <fullName evidence="3">DUF8208 domain-containing protein</fullName>
    </recommendedName>
</protein>
<accession>A0AAN3BBD4</accession>
<feature type="transmembrane region" description="Helical" evidence="2">
    <location>
        <begin position="71"/>
        <end position="89"/>
    </location>
</feature>
<dbReference type="InterPro" id="IPR058066">
    <property type="entry name" value="pXO2-14_N"/>
</dbReference>
<feature type="transmembrane region" description="Helical" evidence="2">
    <location>
        <begin position="101"/>
        <end position="119"/>
    </location>
</feature>
<evidence type="ECO:0000259" key="3">
    <source>
        <dbReference type="Pfam" id="PF26635"/>
    </source>
</evidence>